<proteinExistence type="predicted"/>
<sequence length="227" mass="26482">MNTFQKFFRYSRKLEELQTARKAKEVDEIRKFDVQMEAQKQRNLDQHLKFECAQAKQQIQALEHPTIKAEAWMTEQLQRLQEVNEFDEHVQHSKTDTSNNVFEQLVELQNSRLENAPDSPTALFSATYDVFANEISDVTESELQREFQQNDEAIYENQERPPHPQSTMLEVGPYKTELEGPFEEGLTIIDEEHLSEIQEKKAGRCKTTPSAGNVFYFRQVSSPPPKK</sequence>
<gene>
    <name evidence="1" type="ORF">U27_04803</name>
</gene>
<dbReference type="EMBL" id="DF820466">
    <property type="protein sequence ID" value="GAK57836.1"/>
    <property type="molecule type" value="Genomic_DNA"/>
</dbReference>
<dbReference type="AlphaFoldDB" id="A0A081BZT1"/>
<evidence type="ECO:0000313" key="2">
    <source>
        <dbReference type="Proteomes" id="UP000030661"/>
    </source>
</evidence>
<name>A0A081BZT1_VECG1</name>
<dbReference type="Proteomes" id="UP000030661">
    <property type="component" value="Unassembled WGS sequence"/>
</dbReference>
<reference evidence="1" key="1">
    <citation type="journal article" date="2015" name="PeerJ">
        <title>First genomic representation of candidate bacterial phylum KSB3 points to enhanced environmental sensing as a trigger of wastewater bulking.</title>
        <authorList>
            <person name="Sekiguchi Y."/>
            <person name="Ohashi A."/>
            <person name="Parks D.H."/>
            <person name="Yamauchi T."/>
            <person name="Tyson G.W."/>
            <person name="Hugenholtz P."/>
        </authorList>
    </citation>
    <scope>NUCLEOTIDE SEQUENCE [LARGE SCALE GENOMIC DNA]</scope>
</reference>
<organism evidence="1">
    <name type="scientific">Vecturithrix granuli</name>
    <dbReference type="NCBI Taxonomy" id="1499967"/>
    <lineage>
        <taxon>Bacteria</taxon>
        <taxon>Candidatus Moduliflexota</taxon>
        <taxon>Candidatus Vecturitrichia</taxon>
        <taxon>Candidatus Vecturitrichales</taxon>
        <taxon>Candidatus Vecturitrichaceae</taxon>
        <taxon>Candidatus Vecturithrix</taxon>
    </lineage>
</organism>
<protein>
    <submittedName>
        <fullName evidence="1">Uncharacterized protein</fullName>
    </submittedName>
</protein>
<keyword evidence="2" id="KW-1185">Reference proteome</keyword>
<accession>A0A081BZT1</accession>
<dbReference type="HOGENOM" id="CLU_1217879_0_0_0"/>
<evidence type="ECO:0000313" key="1">
    <source>
        <dbReference type="EMBL" id="GAK57836.1"/>
    </source>
</evidence>
<dbReference type="STRING" id="1499967.U27_04803"/>